<gene>
    <name evidence="7" type="ORF">J8273_6065</name>
</gene>
<dbReference type="Pfam" id="PF02463">
    <property type="entry name" value="SMC_N"/>
    <property type="match status" value="1"/>
</dbReference>
<reference evidence="7" key="1">
    <citation type="submission" date="2021-05" db="EMBL/GenBank/DDBJ databases">
        <title>A free-living protist that lacks canonical eukaryotic 1 DNA replication and segregation systems.</title>
        <authorList>
            <person name="Salas-Leiva D.E."/>
            <person name="Tromer E.C."/>
            <person name="Curtis B.A."/>
            <person name="Jerlstrom-Hultqvist J."/>
            <person name="Kolisko M."/>
            <person name="Yi Z."/>
            <person name="Salas-Leiva J.S."/>
            <person name="Gallot-Lavallee L."/>
            <person name="Kops G.J.P.L."/>
            <person name="Archibald J.M."/>
            <person name="Simpson A.G.B."/>
            <person name="Roger A.J."/>
        </authorList>
    </citation>
    <scope>NUCLEOTIDE SEQUENCE</scope>
    <source>
        <strain evidence="7">BICM</strain>
    </source>
</reference>
<evidence type="ECO:0000313" key="7">
    <source>
        <dbReference type="EMBL" id="KAG9392597.1"/>
    </source>
</evidence>
<evidence type="ECO:0000256" key="1">
    <source>
        <dbReference type="ARBA" id="ARBA00010171"/>
    </source>
</evidence>
<comment type="caution">
    <text evidence="7">The sequence shown here is derived from an EMBL/GenBank/DDBJ whole genome shotgun (WGS) entry which is preliminary data.</text>
</comment>
<evidence type="ECO:0000256" key="3">
    <source>
        <dbReference type="ARBA" id="ARBA00023054"/>
    </source>
</evidence>
<accession>A0A8J6B496</accession>
<keyword evidence="8" id="KW-1185">Reference proteome</keyword>
<proteinExistence type="inferred from homology"/>
<dbReference type="Gene3D" id="3.40.50.300">
    <property type="entry name" value="P-loop containing nucleotide triphosphate hydrolases"/>
    <property type="match status" value="2"/>
</dbReference>
<dbReference type="SUPFAM" id="SSF52540">
    <property type="entry name" value="P-loop containing nucleoside triphosphate hydrolases"/>
    <property type="match status" value="1"/>
</dbReference>
<dbReference type="GO" id="GO:0030915">
    <property type="term" value="C:Smc5-Smc6 complex"/>
    <property type="evidence" value="ECO:0007669"/>
    <property type="project" value="TreeGrafter"/>
</dbReference>
<keyword evidence="3 4" id="KW-0175">Coiled coil</keyword>
<dbReference type="AlphaFoldDB" id="A0A8J6B496"/>
<feature type="domain" description="RecF/RecN/SMC N-terminal" evidence="6">
    <location>
        <begin position="82"/>
        <end position="1165"/>
    </location>
</feature>
<feature type="region of interest" description="Disordered" evidence="5">
    <location>
        <begin position="1"/>
        <end position="29"/>
    </location>
</feature>
<evidence type="ECO:0000259" key="6">
    <source>
        <dbReference type="Pfam" id="PF02463"/>
    </source>
</evidence>
<dbReference type="InterPro" id="IPR027417">
    <property type="entry name" value="P-loop_NTPase"/>
</dbReference>
<dbReference type="OrthoDB" id="10254973at2759"/>
<evidence type="ECO:0000256" key="5">
    <source>
        <dbReference type="SAM" id="MobiDB-lite"/>
    </source>
</evidence>
<name>A0A8J6B496_9EUKA</name>
<protein>
    <recommendedName>
        <fullName evidence="2">Structural maintenance of chromosomes protein 5</fullName>
    </recommendedName>
</protein>
<dbReference type="GO" id="GO:0005634">
    <property type="term" value="C:nucleus"/>
    <property type="evidence" value="ECO:0007669"/>
    <property type="project" value="TreeGrafter"/>
</dbReference>
<dbReference type="PANTHER" id="PTHR45916:SF1">
    <property type="entry name" value="STRUCTURAL MAINTENANCE OF CHROMOSOMES PROTEIN 5"/>
    <property type="match status" value="1"/>
</dbReference>
<evidence type="ECO:0000313" key="8">
    <source>
        <dbReference type="Proteomes" id="UP000717585"/>
    </source>
</evidence>
<feature type="compositionally biased region" description="Acidic residues" evidence="5">
    <location>
        <begin position="13"/>
        <end position="22"/>
    </location>
</feature>
<feature type="coiled-coil region" evidence="4">
    <location>
        <begin position="346"/>
        <end position="480"/>
    </location>
</feature>
<dbReference type="PANTHER" id="PTHR45916">
    <property type="entry name" value="STRUCTURAL MAINTENANCE OF CHROMOSOMES PROTEIN 5"/>
    <property type="match status" value="1"/>
</dbReference>
<sequence length="1192" mass="132010">MLMARGSDQAMLLEEEEDSEWSESEHEKVNYATPQRRTLDPLLLTATLATPHTYCELDVVDPIWMAPEMESTSQYTWRKGHICRIILRDFLGVEHGNISLIPGVNILQGPNGLGKSSFLKAIAFSCMPVTKRAVKLPKELAQFDVKLFIRKAADVKRATVSVELVAKDCVSSQPPVVTVTRTVTKQGRSTFKLNNRTIRPADLDEALLQMDVDLASPLQYVFQENAQASATLTIRHRLSLVLQALVGGRELSDMKVDIERQTANRAKLSQDTTALEQEYKSKSEELAVLQSQYSRACEFAAMSTELKELRTLLHWRRFEVAHNDYRSLTRENADTTTARDHAAADLEDAQQARDEAAIALRDAQAEAQRVSALMGEQVRAMRGARGELQSIESALRRYDDEVAEGVNLGRSTEGLESVEAIEEKVIALAKEAKRIQKTLEVQKDKKRELDEGLVAAMEEHRQAEEEAAELRRKATQLHQSVQRAYASQLIHARAAFNTAFPDAAEATIVSILKGDKLTLGPADDQQVFPPLPFVMRPDKAMLERVSLAQGVVVSILKEMVKNMRNTVICSSSSAMMKVVQEAGDTLQIWCAPANHRSTASYTQPHCPTLSEDARSRGVLCSVLDLVDTDPTVLPRIHKHVMVGLKWHAVAIIGPDADPHDVFGLPAQEISQYRLPDEDGPDGTILRVTTAIQVNPESNSVSLLSMKRLRTVRGSGVSAIPVAVSSEARILPADGGAKDPKTLRREAGNLQAHARAVDGKVNDLDYEVKRCQGSIAKWVRSADRERDRAMGRSMEQMNEERNELTAKLRRIKHSNRSDPKKLADQIAAALSHAQGLRKDASKALAKVCEAADRLLELEDEHRRLPDPVAARDTLGRAEVLLETAGARFREAEEALGGVAIELGMKERDYQRLKQTALDGTRLDVEQGLALCATSPLTVEQVQTKIHSLNTVVRMRQDQLGSVDADELEEKVRMLEAETSAIQVRLANMMKRNASICRDVLNLMVQFNDKFSTTIYAAQEEFQTSLRACDYDGSIELVANPTTGLGESIAKLSEAIPDATDNDSDEWAKDLVLPDATQWGLKLNFNNRQECSMGKSLNSSIPENNRSGGETSLISLAFVACLRSITSFPFRVVDEINQGMDDVNERHAHGIICRLGNNVQFILATPKLPNSLEYNGGDEKLVQIIQLEDQVGFD</sequence>
<feature type="coiled-coil region" evidence="4">
    <location>
        <begin position="251"/>
        <end position="292"/>
    </location>
</feature>
<organism evidence="7 8">
    <name type="scientific">Carpediemonas membranifera</name>
    <dbReference type="NCBI Taxonomy" id="201153"/>
    <lineage>
        <taxon>Eukaryota</taxon>
        <taxon>Metamonada</taxon>
        <taxon>Carpediemonas-like organisms</taxon>
        <taxon>Carpediemonas</taxon>
    </lineage>
</organism>
<dbReference type="GO" id="GO:0000724">
    <property type="term" value="P:double-strand break repair via homologous recombination"/>
    <property type="evidence" value="ECO:0007669"/>
    <property type="project" value="TreeGrafter"/>
</dbReference>
<dbReference type="EMBL" id="JAHDYR010000036">
    <property type="protein sequence ID" value="KAG9392597.1"/>
    <property type="molecule type" value="Genomic_DNA"/>
</dbReference>
<dbReference type="InterPro" id="IPR003395">
    <property type="entry name" value="RecF/RecN/SMC_N"/>
</dbReference>
<evidence type="ECO:0000256" key="2">
    <source>
        <dbReference type="ARBA" id="ARBA00018687"/>
    </source>
</evidence>
<dbReference type="GO" id="GO:0003697">
    <property type="term" value="F:single-stranded DNA binding"/>
    <property type="evidence" value="ECO:0007669"/>
    <property type="project" value="TreeGrafter"/>
</dbReference>
<comment type="similarity">
    <text evidence="1">Belongs to the SMC family. SMC5 subfamily.</text>
</comment>
<dbReference type="Proteomes" id="UP000717585">
    <property type="component" value="Unassembled WGS sequence"/>
</dbReference>
<evidence type="ECO:0000256" key="4">
    <source>
        <dbReference type="SAM" id="Coils"/>
    </source>
</evidence>